<dbReference type="SUPFAM" id="SSF52047">
    <property type="entry name" value="RNI-like"/>
    <property type="match status" value="1"/>
</dbReference>
<evidence type="ECO:0008006" key="3">
    <source>
        <dbReference type="Google" id="ProtNLM"/>
    </source>
</evidence>
<dbReference type="EMBL" id="LUEZ02000046">
    <property type="protein sequence ID" value="RDB23535.1"/>
    <property type="molecule type" value="Genomic_DNA"/>
</dbReference>
<protein>
    <recommendedName>
        <fullName evidence="3">F-box domain-containing protein</fullName>
    </recommendedName>
</protein>
<proteinExistence type="predicted"/>
<accession>A0A369JT38</accession>
<dbReference type="InParanoid" id="A0A369JT38"/>
<evidence type="ECO:0000313" key="2">
    <source>
        <dbReference type="Proteomes" id="UP000076154"/>
    </source>
</evidence>
<gene>
    <name evidence="1" type="ORF">Hypma_009047</name>
</gene>
<name>A0A369JT38_HYPMA</name>
<dbReference type="InterPro" id="IPR032675">
    <property type="entry name" value="LRR_dom_sf"/>
</dbReference>
<comment type="caution">
    <text evidence="1">The sequence shown here is derived from an EMBL/GenBank/DDBJ whole genome shotgun (WGS) entry which is preliminary data.</text>
</comment>
<dbReference type="OrthoDB" id="2839919at2759"/>
<dbReference type="Gene3D" id="3.80.10.10">
    <property type="entry name" value="Ribonuclease Inhibitor"/>
    <property type="match status" value="1"/>
</dbReference>
<keyword evidence="2" id="KW-1185">Reference proteome</keyword>
<dbReference type="Proteomes" id="UP000076154">
    <property type="component" value="Unassembled WGS sequence"/>
</dbReference>
<evidence type="ECO:0000313" key="1">
    <source>
        <dbReference type="EMBL" id="RDB23535.1"/>
    </source>
</evidence>
<dbReference type="AlphaFoldDB" id="A0A369JT38"/>
<organism evidence="1 2">
    <name type="scientific">Hypsizygus marmoreus</name>
    <name type="common">White beech mushroom</name>
    <name type="synonym">Agaricus marmoreus</name>
    <dbReference type="NCBI Taxonomy" id="39966"/>
    <lineage>
        <taxon>Eukaryota</taxon>
        <taxon>Fungi</taxon>
        <taxon>Dikarya</taxon>
        <taxon>Basidiomycota</taxon>
        <taxon>Agaricomycotina</taxon>
        <taxon>Agaricomycetes</taxon>
        <taxon>Agaricomycetidae</taxon>
        <taxon>Agaricales</taxon>
        <taxon>Tricholomatineae</taxon>
        <taxon>Lyophyllaceae</taxon>
        <taxon>Hypsizygus</taxon>
    </lineage>
</organism>
<sequence>MTFNIVGVSDPPPSSAAMNGGAAESIGLLDIDDDILCFIIESFLLFDVDALAMSAVCRRLRSLSLSLIFHDVRWPQSNRKGFYPPALWPYIRRLSFIQVQWKSSHDKSMDILAKILPSLSNLISFDYQAERLAPTLSFVASLANSSASLTALELTTVFFSHDALNTFSAFSGLYHLAIKQPDGTTLLSAPAPKRTTSVQCVANLVLACHKTLAHLELPGEFCPSELLASGRTKFLALKTLILHGYPPLDADSYPMWKVLSSMPRLSRLEIFCRLRVIGASVHRYVLMPNDTQPEHGIASLFPSLLESLSIANPSLADYTFMHLPPTLEHLFLDFIPDWENMLSSRDSLEYHRPGQMRRSLARMRRAYGSAGVPGLQKLCIKMGWCATPEILLSVCNLFPNLIFLELQGIRYFDRNAESEPDMNRCVSSLATLRYIRTLKLAIQLPEDPYRYASDVHRNVGSVEEAAQKWADALALGLRSLQMIAFETSPHTGRALGPRPVFGQPSWAWFTVENGVARRNTEYVEVSLDSESGYIQGRKSRQSLPQAPRSYQPI</sequence>
<reference evidence="1" key="1">
    <citation type="submission" date="2018-04" db="EMBL/GenBank/DDBJ databases">
        <title>Whole genome sequencing of Hypsizygus marmoreus.</title>
        <authorList>
            <person name="Choi I.-G."/>
            <person name="Min B."/>
            <person name="Kim J.-G."/>
            <person name="Kim S."/>
            <person name="Oh Y.-L."/>
            <person name="Kong W.-S."/>
            <person name="Park H."/>
            <person name="Jeong J."/>
            <person name="Song E.-S."/>
        </authorList>
    </citation>
    <scope>NUCLEOTIDE SEQUENCE [LARGE SCALE GENOMIC DNA]</scope>
    <source>
        <strain evidence="1">51987-8</strain>
    </source>
</reference>